<dbReference type="PANTHER" id="PTHR30390">
    <property type="entry name" value="SEDOHEPTULOSE 7-PHOSPHATE ISOMERASE / DNAA INITIATOR-ASSOCIATING FACTOR FOR REPLICATION INITIATION"/>
    <property type="match status" value="1"/>
</dbReference>
<evidence type="ECO:0000313" key="3">
    <source>
        <dbReference type="Proteomes" id="UP000243297"/>
    </source>
</evidence>
<dbReference type="STRING" id="118967.SAMN02745191_1446"/>
<keyword evidence="2" id="KW-0413">Isomerase</keyword>
<dbReference type="GO" id="GO:1901135">
    <property type="term" value="P:carbohydrate derivative metabolic process"/>
    <property type="evidence" value="ECO:0007669"/>
    <property type="project" value="InterPro"/>
</dbReference>
<organism evidence="2 3">
    <name type="scientific">Anaerorhabdus furcosa</name>
    <dbReference type="NCBI Taxonomy" id="118967"/>
    <lineage>
        <taxon>Bacteria</taxon>
        <taxon>Bacillati</taxon>
        <taxon>Bacillota</taxon>
        <taxon>Erysipelotrichia</taxon>
        <taxon>Erysipelotrichales</taxon>
        <taxon>Erysipelotrichaceae</taxon>
        <taxon>Anaerorhabdus</taxon>
    </lineage>
</organism>
<sequence>MTEITMDVFYTELLKLIDTLYDKENGNIEKAAEICAESVAKGGVIHVFGSGHSIGFGMEMQNRIGSLACIHSIDTADFVLKNKFTLEEFKDPDNVFERRPGIADQLYDLYKMDPADAFIIISNSGINGVVIDMAITAKERGHKVIVVTSWQHTTAEDSRHPSGKKLYELGDVVIDNCGPQGDALIETGGPEKICSVSSITGAFIAQTIASETCRMLQEKGIESPIYWDEALEGAKEHNEALKQKYLGRI</sequence>
<dbReference type="PROSITE" id="PS51464">
    <property type="entry name" value="SIS"/>
    <property type="match status" value="1"/>
</dbReference>
<evidence type="ECO:0000259" key="1">
    <source>
        <dbReference type="PROSITE" id="PS51464"/>
    </source>
</evidence>
<gene>
    <name evidence="2" type="ORF">SAMN02745191_1446</name>
</gene>
<protein>
    <submittedName>
        <fullName evidence="2">Uncharacterized protein, contains SIS (Sugar ISomerase) phosphosugar binding domain</fullName>
    </submittedName>
</protein>
<dbReference type="PANTHER" id="PTHR30390:SF7">
    <property type="entry name" value="PHOSPHOHEPTOSE ISOMERASE"/>
    <property type="match status" value="1"/>
</dbReference>
<dbReference type="Proteomes" id="UP000243297">
    <property type="component" value="Unassembled WGS sequence"/>
</dbReference>
<dbReference type="Gene3D" id="3.40.50.10490">
    <property type="entry name" value="Glucose-6-phosphate isomerase like protein, domain 1"/>
    <property type="match status" value="1"/>
</dbReference>
<dbReference type="OrthoDB" id="9805185at2"/>
<dbReference type="CDD" id="cd05013">
    <property type="entry name" value="SIS_RpiR"/>
    <property type="match status" value="1"/>
</dbReference>
<accession>A0A1T4MWZ5</accession>
<dbReference type="InterPro" id="IPR035472">
    <property type="entry name" value="RpiR-like_SIS"/>
</dbReference>
<dbReference type="NCBIfam" id="NF002805">
    <property type="entry name" value="PRK02947.1"/>
    <property type="match status" value="1"/>
</dbReference>
<dbReference type="EMBL" id="FUWY01000003">
    <property type="protein sequence ID" value="SJZ71317.1"/>
    <property type="molecule type" value="Genomic_DNA"/>
</dbReference>
<dbReference type="AlphaFoldDB" id="A0A1T4MWZ5"/>
<dbReference type="RefSeq" id="WP_078711846.1">
    <property type="nucleotide sequence ID" value="NZ_FUWY01000003.1"/>
</dbReference>
<keyword evidence="3" id="KW-1185">Reference proteome</keyword>
<dbReference type="Pfam" id="PF13580">
    <property type="entry name" value="SIS_2"/>
    <property type="match status" value="1"/>
</dbReference>
<dbReference type="GO" id="GO:0016853">
    <property type="term" value="F:isomerase activity"/>
    <property type="evidence" value="ECO:0007669"/>
    <property type="project" value="UniProtKB-KW"/>
</dbReference>
<dbReference type="InterPro" id="IPR050099">
    <property type="entry name" value="SIS_GmhA/DiaA_subfam"/>
</dbReference>
<reference evidence="3" key="1">
    <citation type="submission" date="2017-02" db="EMBL/GenBank/DDBJ databases">
        <authorList>
            <person name="Varghese N."/>
            <person name="Submissions S."/>
        </authorList>
    </citation>
    <scope>NUCLEOTIDE SEQUENCE [LARGE SCALE GENOMIC DNA]</scope>
    <source>
        <strain evidence="3">ATCC 25662</strain>
    </source>
</reference>
<dbReference type="GO" id="GO:0097367">
    <property type="term" value="F:carbohydrate derivative binding"/>
    <property type="evidence" value="ECO:0007669"/>
    <property type="project" value="InterPro"/>
</dbReference>
<feature type="domain" description="SIS" evidence="1">
    <location>
        <begin position="35"/>
        <end position="226"/>
    </location>
</feature>
<dbReference type="InterPro" id="IPR046348">
    <property type="entry name" value="SIS_dom_sf"/>
</dbReference>
<dbReference type="SUPFAM" id="SSF53697">
    <property type="entry name" value="SIS domain"/>
    <property type="match status" value="1"/>
</dbReference>
<proteinExistence type="predicted"/>
<name>A0A1T4MWZ5_9FIRM</name>
<evidence type="ECO:0000313" key="2">
    <source>
        <dbReference type="EMBL" id="SJZ71317.1"/>
    </source>
</evidence>
<dbReference type="InterPro" id="IPR001347">
    <property type="entry name" value="SIS_dom"/>
</dbReference>